<gene>
    <name evidence="1" type="ORF">GCM10023149_48820</name>
</gene>
<name>A0ABP8HFJ5_9SPHI</name>
<comment type="caution">
    <text evidence="1">The sequence shown here is derived from an EMBL/GenBank/DDBJ whole genome shotgun (WGS) entry which is preliminary data.</text>
</comment>
<sequence length="144" mass="16473">MSIKNYTSEVPAGNSMSKIEKLLVGAGARDIMKRYSDDGTCESIAFVLPVDNKQLTFQLPARIDAIYKSLIATYSRPTDRSHEICKAQAERTAWKIIAEWVEIQITMIKLEQAEALQVFFPYLTNGKKTYYEILKENDFKLLNQ</sequence>
<proteinExistence type="predicted"/>
<evidence type="ECO:0000313" key="2">
    <source>
        <dbReference type="Proteomes" id="UP001500582"/>
    </source>
</evidence>
<dbReference type="Proteomes" id="UP001500582">
    <property type="component" value="Unassembled WGS sequence"/>
</dbReference>
<dbReference type="RefSeq" id="WP_345213833.1">
    <property type="nucleotide sequence ID" value="NZ_BAABFT010000021.1"/>
</dbReference>
<keyword evidence="2" id="KW-1185">Reference proteome</keyword>
<accession>A0ABP8HFJ5</accession>
<reference evidence="2" key="1">
    <citation type="journal article" date="2019" name="Int. J. Syst. Evol. Microbiol.">
        <title>The Global Catalogue of Microorganisms (GCM) 10K type strain sequencing project: providing services to taxonomists for standard genome sequencing and annotation.</title>
        <authorList>
            <consortium name="The Broad Institute Genomics Platform"/>
            <consortium name="The Broad Institute Genome Sequencing Center for Infectious Disease"/>
            <person name="Wu L."/>
            <person name="Ma J."/>
        </authorList>
    </citation>
    <scope>NUCLEOTIDE SEQUENCE [LARGE SCALE GENOMIC DNA]</scope>
    <source>
        <strain evidence="2">JCM 17705</strain>
    </source>
</reference>
<organism evidence="1 2">
    <name type="scientific">Mucilaginibacter gynuensis</name>
    <dbReference type="NCBI Taxonomy" id="1302236"/>
    <lineage>
        <taxon>Bacteria</taxon>
        <taxon>Pseudomonadati</taxon>
        <taxon>Bacteroidota</taxon>
        <taxon>Sphingobacteriia</taxon>
        <taxon>Sphingobacteriales</taxon>
        <taxon>Sphingobacteriaceae</taxon>
        <taxon>Mucilaginibacter</taxon>
    </lineage>
</organism>
<protein>
    <submittedName>
        <fullName evidence="1">Uncharacterized protein</fullName>
    </submittedName>
</protein>
<evidence type="ECO:0000313" key="1">
    <source>
        <dbReference type="EMBL" id="GAA4338686.1"/>
    </source>
</evidence>
<dbReference type="EMBL" id="BAABFT010000021">
    <property type="protein sequence ID" value="GAA4338686.1"/>
    <property type="molecule type" value="Genomic_DNA"/>
</dbReference>